<dbReference type="EMBL" id="BAMD01000028">
    <property type="protein sequence ID" value="GAF03662.1"/>
    <property type="molecule type" value="Genomic_DNA"/>
</dbReference>
<dbReference type="Pfam" id="PF13439">
    <property type="entry name" value="Glyco_transf_4"/>
    <property type="match status" value="1"/>
</dbReference>
<protein>
    <submittedName>
        <fullName evidence="2">Lipopolysaccharide 1,2-N-acetylglucosaminetransferase</fullName>
    </submittedName>
</protein>
<reference evidence="2 3" key="1">
    <citation type="journal article" date="2014" name="Genome Announc.">
        <title>Draft Genome Sequence of Cytophaga fermentans JCM 21142T, a Facultative Anaerobe Isolated from Marine Mud.</title>
        <authorList>
            <person name="Starns D."/>
            <person name="Oshima K."/>
            <person name="Suda W."/>
            <person name="Iino T."/>
            <person name="Yuki M."/>
            <person name="Inoue J."/>
            <person name="Kitamura K."/>
            <person name="Iida T."/>
            <person name="Darby A."/>
            <person name="Hattori M."/>
            <person name="Ohkuma M."/>
        </authorList>
    </citation>
    <scope>NUCLEOTIDE SEQUENCE [LARGE SCALE GENOMIC DNA]</scope>
    <source>
        <strain evidence="2 3">JCM 21142</strain>
    </source>
</reference>
<evidence type="ECO:0000313" key="2">
    <source>
        <dbReference type="EMBL" id="GAF03662.1"/>
    </source>
</evidence>
<dbReference type="OrthoDB" id="9768685at2"/>
<dbReference type="eggNOG" id="COG0438">
    <property type="taxonomic scope" value="Bacteria"/>
</dbReference>
<proteinExistence type="predicted"/>
<dbReference type="AlphaFoldDB" id="W7Y673"/>
<dbReference type="RefSeq" id="WP_027470849.1">
    <property type="nucleotide sequence ID" value="NZ_BAMD01000028.1"/>
</dbReference>
<dbReference type="PANTHER" id="PTHR12526">
    <property type="entry name" value="GLYCOSYLTRANSFERASE"/>
    <property type="match status" value="1"/>
</dbReference>
<evidence type="ECO:0000313" key="3">
    <source>
        <dbReference type="Proteomes" id="UP000019402"/>
    </source>
</evidence>
<dbReference type="InterPro" id="IPR028098">
    <property type="entry name" value="Glyco_trans_4-like_N"/>
</dbReference>
<sequence>MKVLQLCGKDFFGAGRAAYRLHKGLLQCGIESKMWVGAKRTLDETVTDIHREKWKKKLTKVYVNLEKIAIKSSAGGYKEMFSLGHPAHSIRRRIKKEKPDIIHLHWINRGYMDLLHLKNIKIPIVISLHDMWWFTGGCHYDVMCGRYTVGCGNCPLLNNDGEFGLSFRHLCQKQEVLYSIPNVTLVGLSGWMRDCAAQSLIGRKAQTVQLPNGIDVDHFTPLDKQLCREKLNLPLDKKLILFAAVDVLSESRKGYAYISEALALLNADEYELVVIGEKCSYDRIGGLKARFLGEINDDQCMIEYMSAVDVTVVPSLQENLSNLIMESMACATPVVAFQVGGNSDMIQHRTNGYLAAYRDVVDLSEGIKYCAETTTNSHLSSNARKYIMDHFSIHDIAKKYAQLYESILNR</sequence>
<organism evidence="2 3">
    <name type="scientific">Saccharicrinis fermentans DSM 9555 = JCM 21142</name>
    <dbReference type="NCBI Taxonomy" id="869213"/>
    <lineage>
        <taxon>Bacteria</taxon>
        <taxon>Pseudomonadati</taxon>
        <taxon>Bacteroidota</taxon>
        <taxon>Bacteroidia</taxon>
        <taxon>Marinilabiliales</taxon>
        <taxon>Marinilabiliaceae</taxon>
        <taxon>Saccharicrinis</taxon>
    </lineage>
</organism>
<keyword evidence="2" id="KW-0808">Transferase</keyword>
<accession>W7Y673</accession>
<dbReference type="Proteomes" id="UP000019402">
    <property type="component" value="Unassembled WGS sequence"/>
</dbReference>
<keyword evidence="3" id="KW-1185">Reference proteome</keyword>
<gene>
    <name evidence="2" type="ORF">JCM21142_52341</name>
</gene>
<name>W7Y673_9BACT</name>
<dbReference type="SUPFAM" id="SSF53756">
    <property type="entry name" value="UDP-Glycosyltransferase/glycogen phosphorylase"/>
    <property type="match status" value="1"/>
</dbReference>
<dbReference type="STRING" id="869213.GCA_000517085_00899"/>
<dbReference type="Pfam" id="PF13692">
    <property type="entry name" value="Glyco_trans_1_4"/>
    <property type="match status" value="1"/>
</dbReference>
<dbReference type="Gene3D" id="3.40.50.2000">
    <property type="entry name" value="Glycogen Phosphorylase B"/>
    <property type="match status" value="2"/>
</dbReference>
<feature type="domain" description="Glycosyltransferase subfamily 4-like N-terminal" evidence="1">
    <location>
        <begin position="13"/>
        <end position="132"/>
    </location>
</feature>
<evidence type="ECO:0000259" key="1">
    <source>
        <dbReference type="Pfam" id="PF13439"/>
    </source>
</evidence>
<comment type="caution">
    <text evidence="2">The sequence shown here is derived from an EMBL/GenBank/DDBJ whole genome shotgun (WGS) entry which is preliminary data.</text>
</comment>
<dbReference type="GO" id="GO:0016757">
    <property type="term" value="F:glycosyltransferase activity"/>
    <property type="evidence" value="ECO:0007669"/>
    <property type="project" value="UniProtKB-ARBA"/>
</dbReference>